<evidence type="ECO:0000256" key="1">
    <source>
        <dbReference type="SAM" id="MobiDB-lite"/>
    </source>
</evidence>
<dbReference type="EMBL" id="PP955094">
    <property type="protein sequence ID" value="XCH39331.1"/>
    <property type="molecule type" value="Genomic_DNA"/>
</dbReference>
<evidence type="ECO:0008006" key="3">
    <source>
        <dbReference type="Google" id="ProtNLM"/>
    </source>
</evidence>
<protein>
    <recommendedName>
        <fullName evidence="3">LEF-5</fullName>
    </recommendedName>
</protein>
<feature type="region of interest" description="Disordered" evidence="1">
    <location>
        <begin position="34"/>
        <end position="56"/>
    </location>
</feature>
<reference evidence="2" key="1">
    <citation type="submission" date="2024-06" db="EMBL/GenBank/DDBJ databases">
        <title>North American crayfish harbour diverse members of the Nudiviridae.</title>
        <authorList>
            <person name="Stratton C."/>
            <person name="Bojko J."/>
        </authorList>
    </citation>
    <scope>NUCLEOTIDE SEQUENCE</scope>
    <source>
        <strain evidence="2">142H</strain>
    </source>
</reference>
<proteinExistence type="predicted"/>
<accession>A0AAU8GC90</accession>
<sequence length="164" mass="19261">MANKRDDTDDDIEQTKNMFTKLYELSSKKKEYIEEEESITQATTSNNSNKKSKKNKLKIEKNQLSKMCIFRKDILDQKILPAFFQDFNIANEQLYVEAANYTFKVPTPNFEFDYNSIPVINLNQDTSIMTCKHQFETQSLQIRSSDEIYTVFKKCKICSFVVKT</sequence>
<evidence type="ECO:0000313" key="2">
    <source>
        <dbReference type="EMBL" id="XCH39331.1"/>
    </source>
</evidence>
<gene>
    <name evidence="2" type="ORF">FpNV_086</name>
</gene>
<organism evidence="2">
    <name type="scientific">Faxonius propinquus nudivirus</name>
    <dbReference type="NCBI Taxonomy" id="3139431"/>
    <lineage>
        <taxon>Viruses</taxon>
        <taxon>Viruses incertae sedis</taxon>
        <taxon>Naldaviricetes</taxon>
        <taxon>Lefavirales</taxon>
        <taxon>Nudiviridae</taxon>
    </lineage>
</organism>
<name>A0AAU8GC90_9VIRU</name>